<dbReference type="KEGG" id="hsr:HSBAA_47300"/>
<organism evidence="2 3">
    <name type="scientific">Vreelandella sulfidaeris</name>
    <dbReference type="NCBI Taxonomy" id="115553"/>
    <lineage>
        <taxon>Bacteria</taxon>
        <taxon>Pseudomonadati</taxon>
        <taxon>Pseudomonadota</taxon>
        <taxon>Gammaproteobacteria</taxon>
        <taxon>Oceanospirillales</taxon>
        <taxon>Halomonadaceae</taxon>
        <taxon>Vreelandella</taxon>
    </lineage>
</organism>
<proteinExistence type="predicted"/>
<dbReference type="AlphaFoldDB" id="A0A455UKF8"/>
<keyword evidence="1" id="KW-0812">Transmembrane</keyword>
<evidence type="ECO:0000313" key="2">
    <source>
        <dbReference type="EMBL" id="BBI63424.1"/>
    </source>
</evidence>
<evidence type="ECO:0000313" key="3">
    <source>
        <dbReference type="Proteomes" id="UP000320231"/>
    </source>
</evidence>
<sequence length="60" mass="6228">MGMVLGSQVTPQLAHRVLDWPVSAALLLVGVAASTAAAAAWYRRCGFDPVSAWFGASPAQ</sequence>
<name>A0A455UKF8_9GAMM</name>
<protein>
    <submittedName>
        <fullName evidence="2">Uncharacterized protein</fullName>
    </submittedName>
</protein>
<dbReference type="Proteomes" id="UP000320231">
    <property type="component" value="Chromosome"/>
</dbReference>
<dbReference type="GO" id="GO:0010468">
    <property type="term" value="P:regulation of gene expression"/>
    <property type="evidence" value="ECO:0007669"/>
    <property type="project" value="InterPro"/>
</dbReference>
<keyword evidence="1" id="KW-1133">Transmembrane helix</keyword>
<reference evidence="2 3" key="1">
    <citation type="journal article" date="2019" name="Microbiol. Resour. Announc.">
        <title>Complete Genome Sequence of Halomonas sulfidaeris Strain Esulfide1 Isolated from a Metal Sulfide Rock at a Depth of 2,200 Meters, Obtained Using Nanopore Sequencing.</title>
        <authorList>
            <person name="Saito M."/>
            <person name="Nishigata A."/>
            <person name="Galipon J."/>
            <person name="Arakawa K."/>
        </authorList>
    </citation>
    <scope>NUCLEOTIDE SEQUENCE [LARGE SCALE GENOMIC DNA]</scope>
    <source>
        <strain evidence="2 3">ATCC BAA-803</strain>
    </source>
</reference>
<evidence type="ECO:0000256" key="1">
    <source>
        <dbReference type="SAM" id="Phobius"/>
    </source>
</evidence>
<keyword evidence="1" id="KW-0472">Membrane</keyword>
<feature type="transmembrane region" description="Helical" evidence="1">
    <location>
        <begin position="20"/>
        <end position="42"/>
    </location>
</feature>
<dbReference type="EMBL" id="AP019514">
    <property type="protein sequence ID" value="BBI63424.1"/>
    <property type="molecule type" value="Genomic_DNA"/>
</dbReference>
<accession>A0A455UKF8</accession>
<dbReference type="GO" id="GO:0016020">
    <property type="term" value="C:membrane"/>
    <property type="evidence" value="ECO:0007669"/>
    <property type="project" value="InterPro"/>
</dbReference>
<gene>
    <name evidence="2" type="ORF">HSBAA_47300</name>
</gene>